<dbReference type="EMBL" id="CM056814">
    <property type="protein sequence ID" value="KAJ8626121.1"/>
    <property type="molecule type" value="Genomic_DNA"/>
</dbReference>
<name>A0ACC2KYZ3_PERAE</name>
<accession>A0ACC2KYZ3</accession>
<gene>
    <name evidence="1" type="ORF">MRB53_019428</name>
</gene>
<evidence type="ECO:0000313" key="1">
    <source>
        <dbReference type="EMBL" id="KAJ8626121.1"/>
    </source>
</evidence>
<evidence type="ECO:0000313" key="2">
    <source>
        <dbReference type="Proteomes" id="UP001234297"/>
    </source>
</evidence>
<reference evidence="1 2" key="1">
    <citation type="journal article" date="2022" name="Hortic Res">
        <title>A haplotype resolved chromosomal level avocado genome allows analysis of novel avocado genes.</title>
        <authorList>
            <person name="Nath O."/>
            <person name="Fletcher S.J."/>
            <person name="Hayward A."/>
            <person name="Shaw L.M."/>
            <person name="Masouleh A.K."/>
            <person name="Furtado A."/>
            <person name="Henry R.J."/>
            <person name="Mitter N."/>
        </authorList>
    </citation>
    <scope>NUCLEOTIDE SEQUENCE [LARGE SCALE GENOMIC DNA]</scope>
    <source>
        <strain evidence="2">cv. Hass</strain>
    </source>
</reference>
<keyword evidence="2" id="KW-1185">Reference proteome</keyword>
<protein>
    <submittedName>
        <fullName evidence="1">Uncharacterized protein</fullName>
    </submittedName>
</protein>
<dbReference type="Proteomes" id="UP001234297">
    <property type="component" value="Chromosome 6"/>
</dbReference>
<comment type="caution">
    <text evidence="1">The sequence shown here is derived from an EMBL/GenBank/DDBJ whole genome shotgun (WGS) entry which is preliminary data.</text>
</comment>
<proteinExistence type="predicted"/>
<sequence>MQQAIPYRTWPLVSTNTRIDILANVDNRSSSSSSNSSRSDRIQGLVSENPVLVIGRLGCCMCHVVRRLLLDLGVNPAMYEVKEDEEVGVVEELAGVSGDQRLQFPAVFIGGKLVGGLDRLMAVHISGDLVPILKEAGALWL</sequence>
<organism evidence="1 2">
    <name type="scientific">Persea americana</name>
    <name type="common">Avocado</name>
    <dbReference type="NCBI Taxonomy" id="3435"/>
    <lineage>
        <taxon>Eukaryota</taxon>
        <taxon>Viridiplantae</taxon>
        <taxon>Streptophyta</taxon>
        <taxon>Embryophyta</taxon>
        <taxon>Tracheophyta</taxon>
        <taxon>Spermatophyta</taxon>
        <taxon>Magnoliopsida</taxon>
        <taxon>Magnoliidae</taxon>
        <taxon>Laurales</taxon>
        <taxon>Lauraceae</taxon>
        <taxon>Persea</taxon>
    </lineage>
</organism>